<accession>A0A4R6JR14</accession>
<protein>
    <submittedName>
        <fullName evidence="2">Uncharacterized protein</fullName>
    </submittedName>
</protein>
<organism evidence="2 3">
    <name type="scientific">Paractinoplanes brasiliensis</name>
    <dbReference type="NCBI Taxonomy" id="52695"/>
    <lineage>
        <taxon>Bacteria</taxon>
        <taxon>Bacillati</taxon>
        <taxon>Actinomycetota</taxon>
        <taxon>Actinomycetes</taxon>
        <taxon>Micromonosporales</taxon>
        <taxon>Micromonosporaceae</taxon>
        <taxon>Paractinoplanes</taxon>
    </lineage>
</organism>
<feature type="transmembrane region" description="Helical" evidence="1">
    <location>
        <begin position="57"/>
        <end position="77"/>
    </location>
</feature>
<evidence type="ECO:0000313" key="3">
    <source>
        <dbReference type="Proteomes" id="UP000294901"/>
    </source>
</evidence>
<keyword evidence="1" id="KW-0812">Transmembrane</keyword>
<comment type="caution">
    <text evidence="2">The sequence shown here is derived from an EMBL/GenBank/DDBJ whole genome shotgun (WGS) entry which is preliminary data.</text>
</comment>
<keyword evidence="1" id="KW-0472">Membrane</keyword>
<reference evidence="2 3" key="1">
    <citation type="submission" date="2019-03" db="EMBL/GenBank/DDBJ databases">
        <title>Sequencing the genomes of 1000 actinobacteria strains.</title>
        <authorList>
            <person name="Klenk H.-P."/>
        </authorList>
    </citation>
    <scope>NUCLEOTIDE SEQUENCE [LARGE SCALE GENOMIC DNA]</scope>
    <source>
        <strain evidence="2 3">DSM 43805</strain>
    </source>
</reference>
<feature type="transmembrane region" description="Helical" evidence="1">
    <location>
        <begin position="113"/>
        <end position="135"/>
    </location>
</feature>
<keyword evidence="3" id="KW-1185">Reference proteome</keyword>
<gene>
    <name evidence="2" type="ORF">C8E87_2103</name>
</gene>
<dbReference type="Proteomes" id="UP000294901">
    <property type="component" value="Unassembled WGS sequence"/>
</dbReference>
<dbReference type="EMBL" id="SNWR01000001">
    <property type="protein sequence ID" value="TDO38447.1"/>
    <property type="molecule type" value="Genomic_DNA"/>
</dbReference>
<proteinExistence type="predicted"/>
<feature type="transmembrane region" description="Helical" evidence="1">
    <location>
        <begin position="84"/>
        <end position="107"/>
    </location>
</feature>
<dbReference type="OrthoDB" id="3389587at2"/>
<evidence type="ECO:0000313" key="2">
    <source>
        <dbReference type="EMBL" id="TDO38447.1"/>
    </source>
</evidence>
<keyword evidence="1" id="KW-1133">Transmembrane helix</keyword>
<dbReference type="AlphaFoldDB" id="A0A4R6JR14"/>
<evidence type="ECO:0000256" key="1">
    <source>
        <dbReference type="SAM" id="Phobius"/>
    </source>
</evidence>
<dbReference type="RefSeq" id="WP_133872920.1">
    <property type="nucleotide sequence ID" value="NZ_BOMD01000020.1"/>
</dbReference>
<name>A0A4R6JR14_9ACTN</name>
<sequence>MTTAEKDRTTRTEAAAIMPFGGWESTPNGTGSPDDRTLFRFPAPDDPAPSTVRVLTMALWAAVLGLTATGVGVIALVTVLGGAAFWYVPTLALFGLLSVAMAVASFLSIHRPVLPWLLLACATGPLAVDVLIAALH</sequence>